<evidence type="ECO:0000313" key="2">
    <source>
        <dbReference type="EMBL" id="CAE7239906.1"/>
    </source>
</evidence>
<protein>
    <submittedName>
        <fullName evidence="2">Uncharacterized protein</fullName>
    </submittedName>
</protein>
<gene>
    <name evidence="2" type="ORF">SNEC2469_LOCUS4251</name>
</gene>
<keyword evidence="1" id="KW-0472">Membrane</keyword>
<evidence type="ECO:0000313" key="3">
    <source>
        <dbReference type="Proteomes" id="UP000601435"/>
    </source>
</evidence>
<feature type="transmembrane region" description="Helical" evidence="1">
    <location>
        <begin position="358"/>
        <end position="391"/>
    </location>
</feature>
<dbReference type="EMBL" id="CAJNJA010008743">
    <property type="protein sequence ID" value="CAE7239906.1"/>
    <property type="molecule type" value="Genomic_DNA"/>
</dbReference>
<evidence type="ECO:0000256" key="1">
    <source>
        <dbReference type="SAM" id="Phobius"/>
    </source>
</evidence>
<keyword evidence="1" id="KW-1133">Transmembrane helix</keyword>
<proteinExistence type="predicted"/>
<dbReference type="AlphaFoldDB" id="A0A812L8G2"/>
<dbReference type="Proteomes" id="UP000601435">
    <property type="component" value="Unassembled WGS sequence"/>
</dbReference>
<sequence>MSVASAEARTAEKVSHWSPWLSVPPLGNHLQLRVLLNLQQASEVAEPCAQFGNVSYLVAEDYDAWHRQAVAKAPRLDLKELKAQNGKPFKKLPKVLHVVPYVHEEFLQYAEAAGLSPRNTKGSIPADVRSEHYGTVVGRIVSQQVPLLMLDKRSQLGLLRPEEQLRFNVNFEVVPGSQGKSCVEVCQSRNAKCDKQQIYFLNDCNLLKKHFPCEAGCAHQVGKELPVYVPDPAQSTKGQCLITFISPATCEAKHKSTSRLCPCSVAAKADAVRPAFVTVHGSRVRTKKNIWLCHAESHAAKILAETCISRSACRHCRYQVGSVAHRSCRVRANTRHSEKPSSQRIDSLSTDHAVLFGVFMFVSMVISIVIIIIIIKIIIIIIIFDIAIYIYDYDY</sequence>
<organism evidence="2 3">
    <name type="scientific">Symbiodinium necroappetens</name>
    <dbReference type="NCBI Taxonomy" id="1628268"/>
    <lineage>
        <taxon>Eukaryota</taxon>
        <taxon>Sar</taxon>
        <taxon>Alveolata</taxon>
        <taxon>Dinophyceae</taxon>
        <taxon>Suessiales</taxon>
        <taxon>Symbiodiniaceae</taxon>
        <taxon>Symbiodinium</taxon>
    </lineage>
</organism>
<dbReference type="OrthoDB" id="440755at2759"/>
<reference evidence="2" key="1">
    <citation type="submission" date="2021-02" db="EMBL/GenBank/DDBJ databases">
        <authorList>
            <person name="Dougan E. K."/>
            <person name="Rhodes N."/>
            <person name="Thang M."/>
            <person name="Chan C."/>
        </authorList>
    </citation>
    <scope>NUCLEOTIDE SEQUENCE</scope>
</reference>
<name>A0A812L8G2_9DINO</name>
<comment type="caution">
    <text evidence="2">The sequence shown here is derived from an EMBL/GenBank/DDBJ whole genome shotgun (WGS) entry which is preliminary data.</text>
</comment>
<keyword evidence="3" id="KW-1185">Reference proteome</keyword>
<accession>A0A812L8G2</accession>
<keyword evidence="1" id="KW-0812">Transmembrane</keyword>